<dbReference type="EnsemblMetazoa" id="ADAC004539-RA">
    <property type="protein sequence ID" value="ADAC004539-PA"/>
    <property type="gene ID" value="ADAC004539"/>
</dbReference>
<reference evidence="2 4" key="1">
    <citation type="journal article" date="2010" name="BMC Genomics">
        <title>Combination of measures distinguishes pre-miRNAs from other stem-loops in the genome of the newly sequenced Anopheles darlingi.</title>
        <authorList>
            <person name="Mendes N.D."/>
            <person name="Freitas A.T."/>
            <person name="Vasconcelos A.T."/>
            <person name="Sagot M.F."/>
        </authorList>
    </citation>
    <scope>NUCLEOTIDE SEQUENCE</scope>
</reference>
<feature type="compositionally biased region" description="Low complexity" evidence="1">
    <location>
        <begin position="604"/>
        <end position="618"/>
    </location>
</feature>
<reference evidence="2" key="3">
    <citation type="journal article" date="2013" name="Nucleic Acids Res.">
        <title>The genome of Anopheles darlingi, the main neotropical malaria vector.</title>
        <authorList>
            <person name="Marinotti O."/>
            <person name="Cerqueira G.C."/>
            <person name="de Almeida L.G."/>
            <person name="Ferro M.I."/>
            <person name="Loreto E.L."/>
            <person name="Zaha A."/>
            <person name="Teixeira S.M."/>
            <person name="Wespiser A.R."/>
            <person name="Almeida E Silva A."/>
            <person name="Schlindwein A.D."/>
            <person name="Pacheco A.C."/>
            <person name="Silva A.L."/>
            <person name="Graveley B.R."/>
            <person name="Walenz B.P."/>
            <person name="Lima Bde A."/>
            <person name="Ribeiro C.A."/>
            <person name="Nunes-Silva C.G."/>
            <person name="de Carvalho C.R."/>
            <person name="Soares C.M."/>
            <person name="de Menezes C.B."/>
            <person name="Matiolli C."/>
            <person name="Caffrey D."/>
            <person name="Araujo D.A."/>
            <person name="de Oliveira D.M."/>
            <person name="Golenbock D."/>
            <person name="Grisard E.C."/>
            <person name="Fantinatti-Garboggini F."/>
            <person name="de Carvalho F.M."/>
            <person name="Barcellos F.G."/>
            <person name="Prosdocimi F."/>
            <person name="May G."/>
            <person name="Azevedo Junior G.M."/>
            <person name="Guimaraes G.M."/>
            <person name="Goldman G.H."/>
            <person name="Padilha I.Q."/>
            <person name="Batista Jda S."/>
            <person name="Ferro J.A."/>
            <person name="Ribeiro J.M."/>
            <person name="Fietto J.L."/>
            <person name="Dabbas K.M."/>
            <person name="Cerdeira L."/>
            <person name="Agnez-Lima L.F."/>
            <person name="Brocchi M."/>
            <person name="de Carvalho M.O."/>
            <person name="Teixeira Mde M."/>
            <person name="Diniz Maia Mde M."/>
            <person name="Goldman M.H."/>
            <person name="Cruz Schneider M.P."/>
            <person name="Felipe M.S."/>
            <person name="Hungria M."/>
            <person name="Nicolas M.F."/>
            <person name="Pereira M."/>
            <person name="Montes M.A."/>
            <person name="Cantao M.E."/>
            <person name="Vincentz M."/>
            <person name="Rafael M.S."/>
            <person name="Silverman N."/>
            <person name="Stoco P.H."/>
            <person name="Souza R.C."/>
            <person name="Vicentini R."/>
            <person name="Gazzinelli R.T."/>
            <person name="Neves Rde O."/>
            <person name="Silva R."/>
            <person name="Astolfi-Filho S."/>
            <person name="Maciel T.E."/>
            <person name="Urmenyi T.P."/>
            <person name="Tadei W.P."/>
            <person name="Camargo E.P."/>
            <person name="de Vasconcelos A.T."/>
        </authorList>
    </citation>
    <scope>NUCLEOTIDE SEQUENCE</scope>
</reference>
<sequence>MDAFFRMRRSSHTSAFGNQEPLIVVEESENCEKAEETSTASSQRQSLDIESPENPYLLSPWRDARETRKHSLPTPPCTSGITASQVRRLSERGGEGSGPSPREQAFLATLYSTPAPQPGGRRHSVVTISRVPPTMFGRSRRESIAAVPAAGGQRPASYSRRESNSGPPPSTDHRGSIHNLQLDIMDDIVQARKARMKLWNTSNERVCEVQTLDEAGTGSSSPMRYTNRRYSDFVGTALPPIQSFRRASELPVSPSSGAIAASLTPIAIGEGGGSVGASAATAAGSSATSAKPKTGRMGIVCTNTDLISLLSSLASSATEINRCGEKDAPSPLTPLTAPFKSLLKTPTGATASVASPTGSSVTSGCDVTSTSGVAPQSQGLLQLPGAATTTGEKLRKNRSNSFDSSLYHSIKQLATGGAGGGALSPGNATDTERSSVEPGWFTKRHQPMARRKSSLKSPSATLTFANEALEKLRRETRSATARVTILDPPKQSEHHAGAGKPSVTSSSSSSSTSSSAKASSAAKESRSPLNKLKWDGRSAIVDARMIGHAIENFITGSSSSSSVGAGSGSAGSGSAPPTGTGTSLLSKKTLVGGGGGKDGGAGGRSASKKSSTSSWFGKATDDDDSNDTCDSSLCSTLKDLFVK</sequence>
<reference evidence="2" key="2">
    <citation type="submission" date="2010-05" db="EMBL/GenBank/DDBJ databases">
        <authorList>
            <person name="Almeida L.G."/>
            <person name="Nicolas M.F."/>
            <person name="Souza R.C."/>
            <person name="Vasconcelos A.T.R."/>
        </authorList>
    </citation>
    <scope>NUCLEOTIDE SEQUENCE</scope>
</reference>
<dbReference type="VEuPathDB" id="VectorBase:ADAC004539"/>
<feature type="region of interest" description="Disordered" evidence="1">
    <location>
        <begin position="137"/>
        <end position="177"/>
    </location>
</feature>
<evidence type="ECO:0000313" key="3">
    <source>
        <dbReference type="EnsemblMetazoa" id="ADAC004539-PA"/>
    </source>
</evidence>
<feature type="compositionally biased region" description="Basic residues" evidence="1">
    <location>
        <begin position="442"/>
        <end position="454"/>
    </location>
</feature>
<evidence type="ECO:0000313" key="2">
    <source>
        <dbReference type="EMBL" id="ETN63732.1"/>
    </source>
</evidence>
<feature type="compositionally biased region" description="Basic residues" evidence="1">
    <location>
        <begin position="1"/>
        <end position="11"/>
    </location>
</feature>
<dbReference type="AlphaFoldDB" id="W5JH89"/>
<feature type="region of interest" description="Disordered" evidence="1">
    <location>
        <begin position="557"/>
        <end position="629"/>
    </location>
</feature>
<protein>
    <submittedName>
        <fullName evidence="2 3">Uncharacterized protein</fullName>
    </submittedName>
</protein>
<dbReference type="VEuPathDB" id="VectorBase:ADAR2_009482"/>
<gene>
    <name evidence="2" type="ORF">AND_004539</name>
</gene>
<reference evidence="3" key="4">
    <citation type="submission" date="2015-06" db="UniProtKB">
        <authorList>
            <consortium name="EnsemblMetazoa"/>
        </authorList>
    </citation>
    <scope>IDENTIFICATION</scope>
</reference>
<dbReference type="OMA" id="FEHNIHE"/>
<feature type="region of interest" description="Disordered" evidence="1">
    <location>
        <begin position="1"/>
        <end position="20"/>
    </location>
</feature>
<keyword evidence="4" id="KW-1185">Reference proteome</keyword>
<feature type="compositionally biased region" description="Low complexity" evidence="1">
    <location>
        <begin position="572"/>
        <end position="590"/>
    </location>
</feature>
<dbReference type="EMBL" id="ADMH02001203">
    <property type="protein sequence ID" value="ETN63732.1"/>
    <property type="molecule type" value="Genomic_DNA"/>
</dbReference>
<feature type="compositionally biased region" description="Polar residues" evidence="1">
    <location>
        <begin position="349"/>
        <end position="380"/>
    </location>
</feature>
<organism evidence="2">
    <name type="scientific">Anopheles darlingi</name>
    <name type="common">Mosquito</name>
    <dbReference type="NCBI Taxonomy" id="43151"/>
    <lineage>
        <taxon>Eukaryota</taxon>
        <taxon>Metazoa</taxon>
        <taxon>Ecdysozoa</taxon>
        <taxon>Arthropoda</taxon>
        <taxon>Hexapoda</taxon>
        <taxon>Insecta</taxon>
        <taxon>Pterygota</taxon>
        <taxon>Neoptera</taxon>
        <taxon>Endopterygota</taxon>
        <taxon>Diptera</taxon>
        <taxon>Nematocera</taxon>
        <taxon>Culicoidea</taxon>
        <taxon>Culicidae</taxon>
        <taxon>Anophelinae</taxon>
        <taxon>Anopheles</taxon>
    </lineage>
</organism>
<feature type="region of interest" description="Disordered" evidence="1">
    <location>
        <begin position="416"/>
        <end position="459"/>
    </location>
</feature>
<feature type="region of interest" description="Disordered" evidence="1">
    <location>
        <begin position="28"/>
        <end position="102"/>
    </location>
</feature>
<dbReference type="Proteomes" id="UP000000673">
    <property type="component" value="Unassembled WGS sequence"/>
</dbReference>
<feature type="compositionally biased region" description="Gly residues" evidence="1">
    <location>
        <begin position="591"/>
        <end position="603"/>
    </location>
</feature>
<evidence type="ECO:0000313" key="4">
    <source>
        <dbReference type="Proteomes" id="UP000000673"/>
    </source>
</evidence>
<accession>W5JH89</accession>
<dbReference type="eggNOG" id="ENOG502QV0T">
    <property type="taxonomic scope" value="Eukaryota"/>
</dbReference>
<feature type="region of interest" description="Disordered" evidence="1">
    <location>
        <begin position="349"/>
        <end position="399"/>
    </location>
</feature>
<name>W5JH89_ANODA</name>
<evidence type="ECO:0000256" key="1">
    <source>
        <dbReference type="SAM" id="MobiDB-lite"/>
    </source>
</evidence>
<feature type="region of interest" description="Disordered" evidence="1">
    <location>
        <begin position="474"/>
        <end position="529"/>
    </location>
</feature>
<feature type="compositionally biased region" description="Polar residues" evidence="1">
    <location>
        <begin position="37"/>
        <end position="48"/>
    </location>
</feature>
<feature type="compositionally biased region" description="Low complexity" evidence="1">
    <location>
        <begin position="502"/>
        <end position="522"/>
    </location>
</feature>
<dbReference type="HOGENOM" id="CLU_038012_0_0_1"/>
<proteinExistence type="predicted"/>